<feature type="transmembrane region" description="Helical" evidence="3">
    <location>
        <begin position="16"/>
        <end position="40"/>
    </location>
</feature>
<organism evidence="5 6">
    <name type="scientific">Solanum commersonii</name>
    <name type="common">Commerson's wild potato</name>
    <name type="synonym">Commerson's nightshade</name>
    <dbReference type="NCBI Taxonomy" id="4109"/>
    <lineage>
        <taxon>Eukaryota</taxon>
        <taxon>Viridiplantae</taxon>
        <taxon>Streptophyta</taxon>
        <taxon>Embryophyta</taxon>
        <taxon>Tracheophyta</taxon>
        <taxon>Spermatophyta</taxon>
        <taxon>Magnoliopsida</taxon>
        <taxon>eudicotyledons</taxon>
        <taxon>Gunneridae</taxon>
        <taxon>Pentapetalae</taxon>
        <taxon>asterids</taxon>
        <taxon>lamiids</taxon>
        <taxon>Solanales</taxon>
        <taxon>Solanaceae</taxon>
        <taxon>Solanoideae</taxon>
        <taxon>Solaneae</taxon>
        <taxon>Solanum</taxon>
    </lineage>
</organism>
<feature type="compositionally biased region" description="Polar residues" evidence="2">
    <location>
        <begin position="45"/>
        <end position="57"/>
    </location>
</feature>
<keyword evidence="1" id="KW-0863">Zinc-finger</keyword>
<evidence type="ECO:0000256" key="1">
    <source>
        <dbReference type="PROSITE-ProRule" id="PRU00175"/>
    </source>
</evidence>
<gene>
    <name evidence="5" type="ORF">H5410_044343</name>
</gene>
<dbReference type="Proteomes" id="UP000824120">
    <property type="component" value="Chromosome 9"/>
</dbReference>
<reference evidence="5 6" key="1">
    <citation type="submission" date="2020-09" db="EMBL/GenBank/DDBJ databases">
        <title>De no assembly of potato wild relative species, Solanum commersonii.</title>
        <authorList>
            <person name="Cho K."/>
        </authorList>
    </citation>
    <scope>NUCLEOTIDE SEQUENCE [LARGE SCALE GENOMIC DNA]</scope>
    <source>
        <strain evidence="5">LZ3.2</strain>
        <tissue evidence="5">Leaf</tissue>
    </source>
</reference>
<keyword evidence="3" id="KW-1133">Transmembrane helix</keyword>
<dbReference type="GO" id="GO:0008270">
    <property type="term" value="F:zinc ion binding"/>
    <property type="evidence" value="ECO:0007669"/>
    <property type="project" value="UniProtKB-KW"/>
</dbReference>
<dbReference type="Pfam" id="PF13639">
    <property type="entry name" value="zf-RING_2"/>
    <property type="match status" value="1"/>
</dbReference>
<keyword evidence="1" id="KW-0862">Zinc</keyword>
<dbReference type="GO" id="GO:0016567">
    <property type="term" value="P:protein ubiquitination"/>
    <property type="evidence" value="ECO:0007669"/>
    <property type="project" value="TreeGrafter"/>
</dbReference>
<dbReference type="OrthoDB" id="1301073at2759"/>
<evidence type="ECO:0000256" key="3">
    <source>
        <dbReference type="SAM" id="Phobius"/>
    </source>
</evidence>
<feature type="compositionally biased region" description="Low complexity" evidence="2">
    <location>
        <begin position="58"/>
        <end position="78"/>
    </location>
</feature>
<proteinExistence type="predicted"/>
<comment type="caution">
    <text evidence="5">The sequence shown here is derived from an EMBL/GenBank/DDBJ whole genome shotgun (WGS) entry which is preliminary data.</text>
</comment>
<keyword evidence="3" id="KW-0812">Transmembrane</keyword>
<dbReference type="SUPFAM" id="SSF57850">
    <property type="entry name" value="RING/U-box"/>
    <property type="match status" value="1"/>
</dbReference>
<keyword evidence="3" id="KW-0472">Membrane</keyword>
<protein>
    <recommendedName>
        <fullName evidence="4">RING-type domain-containing protein</fullName>
    </recommendedName>
</protein>
<dbReference type="PANTHER" id="PTHR45676:SF167">
    <property type="entry name" value="RING-TYPE E3 UBIQUITIN TRANSFERASE"/>
    <property type="match status" value="1"/>
</dbReference>
<evidence type="ECO:0000313" key="5">
    <source>
        <dbReference type="EMBL" id="KAG5583909.1"/>
    </source>
</evidence>
<evidence type="ECO:0000313" key="6">
    <source>
        <dbReference type="Proteomes" id="UP000824120"/>
    </source>
</evidence>
<dbReference type="PANTHER" id="PTHR45676">
    <property type="entry name" value="RING-H2 FINGER PROTEIN ATL51-RELATED"/>
    <property type="match status" value="1"/>
</dbReference>
<accession>A0A9J5X8T3</accession>
<evidence type="ECO:0000259" key="4">
    <source>
        <dbReference type="PROSITE" id="PS50089"/>
    </source>
</evidence>
<evidence type="ECO:0000256" key="2">
    <source>
        <dbReference type="SAM" id="MobiDB-lite"/>
    </source>
</evidence>
<keyword evidence="6" id="KW-1185">Reference proteome</keyword>
<feature type="region of interest" description="Disordered" evidence="2">
    <location>
        <begin position="45"/>
        <end position="78"/>
    </location>
</feature>
<feature type="domain" description="RING-type" evidence="4">
    <location>
        <begin position="100"/>
        <end position="142"/>
    </location>
</feature>
<dbReference type="EMBL" id="JACXVP010000009">
    <property type="protein sequence ID" value="KAG5583909.1"/>
    <property type="molecule type" value="Genomic_DNA"/>
</dbReference>
<dbReference type="InterPro" id="IPR013083">
    <property type="entry name" value="Znf_RING/FYVE/PHD"/>
</dbReference>
<name>A0A9J5X8T3_SOLCO</name>
<dbReference type="Gene3D" id="3.30.40.10">
    <property type="entry name" value="Zinc/RING finger domain, C3HC4 (zinc finger)"/>
    <property type="match status" value="1"/>
</dbReference>
<dbReference type="AlphaFoldDB" id="A0A9J5X8T3"/>
<sequence length="175" mass="19556">MGEEQHHHIGLEINPVIVGLLGIIAGAIIVVIIHFIIVSWCKNTPSDPPEQNTTIPVSQSQNRSRARAQQETSSSTSTSNSMVQLIVLSRYNKDTKEDMCSICLGEFLEGDEVRVLSQCMHIFHVPCINVWLHSHRNCPLCRADTTLLAPPHQRLIGLLPESHRQIHNLESVDSE</sequence>
<dbReference type="PROSITE" id="PS50089">
    <property type="entry name" value="ZF_RING_2"/>
    <property type="match status" value="1"/>
</dbReference>
<dbReference type="SMART" id="SM00184">
    <property type="entry name" value="RING"/>
    <property type="match status" value="1"/>
</dbReference>
<dbReference type="InterPro" id="IPR001841">
    <property type="entry name" value="Znf_RING"/>
</dbReference>
<keyword evidence="1" id="KW-0479">Metal-binding</keyword>